<reference evidence="1 2" key="1">
    <citation type="submission" date="2016-06" db="EMBL/GenBank/DDBJ databases">
        <authorList>
            <person name="Kjaerup R.B."/>
            <person name="Dalgaard T.S."/>
            <person name="Juul-Madsen H.R."/>
        </authorList>
    </citation>
    <scope>NUCLEOTIDE SEQUENCE [LARGE SCALE GENOMIC DNA]</scope>
    <source>
        <strain evidence="1 2">Pb300</strain>
    </source>
</reference>
<dbReference type="VEuPathDB" id="FungiDB:PABG_07492"/>
<name>A0A1D2JCR7_PARBR</name>
<proteinExistence type="predicted"/>
<comment type="caution">
    <text evidence="1">The sequence shown here is derived from an EMBL/GenBank/DDBJ whole genome shotgun (WGS) entry which is preliminary data.</text>
</comment>
<dbReference type="VEuPathDB" id="FungiDB:PADG_12443"/>
<gene>
    <name evidence="1" type="ORF">ACO22_04559</name>
</gene>
<evidence type="ECO:0000313" key="1">
    <source>
        <dbReference type="EMBL" id="ODH26509.1"/>
    </source>
</evidence>
<evidence type="ECO:0000313" key="2">
    <source>
        <dbReference type="Proteomes" id="UP000242814"/>
    </source>
</evidence>
<dbReference type="EMBL" id="LZYO01000184">
    <property type="protein sequence ID" value="ODH26509.1"/>
    <property type="molecule type" value="Genomic_DNA"/>
</dbReference>
<accession>A0A1D2JCR7</accession>
<sequence length="109" mass="12457">MNLPLESFTAHPNESERDGCFPLALLLETAHKKMHLNPNRLKQTWKIFPQPQPMLQGALVITNRNQSEILNGIAGVLAKLIRSIHPTRYWNGFELFDLLWSIGKGHLCE</sequence>
<organism evidence="1 2">
    <name type="scientific">Paracoccidioides brasiliensis</name>
    <dbReference type="NCBI Taxonomy" id="121759"/>
    <lineage>
        <taxon>Eukaryota</taxon>
        <taxon>Fungi</taxon>
        <taxon>Dikarya</taxon>
        <taxon>Ascomycota</taxon>
        <taxon>Pezizomycotina</taxon>
        <taxon>Eurotiomycetes</taxon>
        <taxon>Eurotiomycetidae</taxon>
        <taxon>Onygenales</taxon>
        <taxon>Ajellomycetaceae</taxon>
        <taxon>Paracoccidioides</taxon>
    </lineage>
</organism>
<dbReference type="AlphaFoldDB" id="A0A1D2JCR7"/>
<protein>
    <submittedName>
        <fullName evidence="1">Uncharacterized protein</fullName>
    </submittedName>
</protein>
<dbReference type="Proteomes" id="UP000242814">
    <property type="component" value="Unassembled WGS sequence"/>
</dbReference>